<dbReference type="Proteomes" id="UP000000578">
    <property type="component" value="Chromosome"/>
</dbReference>
<dbReference type="KEGG" id="neq:NEQ545"/>
<dbReference type="InterPro" id="IPR029063">
    <property type="entry name" value="SAM-dependent_MTases_sf"/>
</dbReference>
<dbReference type="EnsemblBacteria" id="AAR39385">
    <property type="protein sequence ID" value="AAR39385"/>
    <property type="gene ID" value="NEQ545"/>
</dbReference>
<keyword evidence="2" id="KW-1185">Reference proteome</keyword>
<dbReference type="BioCyc" id="NEQU228908:GJB6-579-MONOMER"/>
<gene>
    <name evidence="1" type="ordered locus">NEQ545</name>
</gene>
<name>Q74M48_NANEQ</name>
<dbReference type="AlphaFoldDB" id="Q74M48"/>
<dbReference type="Gene3D" id="3.40.50.150">
    <property type="entry name" value="Vaccinia Virus protein VP39"/>
    <property type="match status" value="1"/>
</dbReference>
<dbReference type="EMBL" id="AE017199">
    <property type="protein sequence ID" value="AAR39385.1"/>
    <property type="molecule type" value="Genomic_DNA"/>
</dbReference>
<protein>
    <submittedName>
        <fullName evidence="1">NEQ545</fullName>
    </submittedName>
</protein>
<evidence type="ECO:0000313" key="1">
    <source>
        <dbReference type="EMBL" id="AAR39385.1"/>
    </source>
</evidence>
<reference evidence="1 2" key="1">
    <citation type="journal article" date="2003" name="Proc. Natl. Acad. Sci. U.S.A.">
        <title>The genome of Nanoarchaeum equitans: insights into early archaeal evolution and derived parasitism.</title>
        <authorList>
            <person name="Waters E."/>
            <person name="Hohn M.J."/>
            <person name="Ahel I."/>
            <person name="Graham D.E."/>
            <person name="Adams M.D."/>
            <person name="Barnstead M."/>
            <person name="Beeson K.Y."/>
            <person name="Bibbs L."/>
            <person name="Bolanos R."/>
            <person name="Keller M."/>
            <person name="Kretz K."/>
            <person name="Lin X."/>
            <person name="Mathur E."/>
            <person name="Ni J."/>
            <person name="Podar M."/>
            <person name="Richardson T."/>
            <person name="Sutton G.G."/>
            <person name="Simon M."/>
            <person name="Soll D."/>
            <person name="Stetter K.O."/>
            <person name="Short J.M."/>
            <person name="Noordewier M."/>
        </authorList>
    </citation>
    <scope>NUCLEOTIDE SEQUENCE [LARGE SCALE GENOMIC DNA]</scope>
    <source>
        <strain evidence="1 2">Kin4-M</strain>
    </source>
</reference>
<proteinExistence type="predicted"/>
<organism evidence="1 2">
    <name type="scientific">Nanoarchaeum equitans (strain Kin4-M)</name>
    <dbReference type="NCBI Taxonomy" id="228908"/>
    <lineage>
        <taxon>Archaea</taxon>
        <taxon>Nanobdellota</taxon>
        <taxon>Candidatus Nanoarchaeia</taxon>
        <taxon>Nanoarchaeales</taxon>
        <taxon>Nanoarchaeaceae</taxon>
        <taxon>Nanoarchaeum</taxon>
    </lineage>
</organism>
<dbReference type="HOGENOM" id="CLU_1269952_0_0_2"/>
<accession>Q74M48</accession>
<evidence type="ECO:0000313" key="2">
    <source>
        <dbReference type="Proteomes" id="UP000000578"/>
    </source>
</evidence>
<sequence length="217" mass="26118">MDFEAIAKKFGLKKRYVEHLLYYSYFYKPVNFDKIEIPKENLQWWAREILKLQRPTKERLPFYEKIWEKHKEFSDTIIDIGSGLNPISLLLIDWRPKEYIALDIADSIVNFLNKLDFLPIKAKKFDFLSEIPKEKGLILLWKVIPIMDKFYGFRYVKNYLESLRGNIISISFPRKSLSGKKLIGRAWRYYIKRASPYKIIDEFETDNEYFIIFDATE</sequence>